<dbReference type="PANTHER" id="PTHR43133:SF60">
    <property type="entry name" value="RNA POLYMERASE SIGMA FACTOR SIGV"/>
    <property type="match status" value="1"/>
</dbReference>
<dbReference type="SUPFAM" id="SSF88946">
    <property type="entry name" value="Sigma2 domain of RNA polymerase sigma factors"/>
    <property type="match status" value="1"/>
</dbReference>
<dbReference type="CDD" id="cd06171">
    <property type="entry name" value="Sigma70_r4"/>
    <property type="match status" value="1"/>
</dbReference>
<protein>
    <submittedName>
        <fullName evidence="8">RNA polymerase sigma factor</fullName>
    </submittedName>
</protein>
<evidence type="ECO:0000313" key="8">
    <source>
        <dbReference type="EMBL" id="RIX52118.1"/>
    </source>
</evidence>
<dbReference type="NCBIfam" id="TIGR02937">
    <property type="entry name" value="sigma70-ECF"/>
    <property type="match status" value="1"/>
</dbReference>
<accession>A0A3A1UUA5</accession>
<evidence type="ECO:0000313" key="9">
    <source>
        <dbReference type="Proteomes" id="UP000266482"/>
    </source>
</evidence>
<reference evidence="8 9" key="1">
    <citation type="submission" date="2018-09" db="EMBL/GenBank/DDBJ databases">
        <title>Paenibacillus aracenensis nov. sp. isolated from a cave in southern Spain.</title>
        <authorList>
            <person name="Jurado V."/>
            <person name="Gutierrez-Patricio S."/>
            <person name="Gonzalez-Pimentel J.L."/>
            <person name="Miller A.Z."/>
            <person name="Laiz L."/>
            <person name="Saiz-Jimenez C."/>
        </authorList>
    </citation>
    <scope>NUCLEOTIDE SEQUENCE [LARGE SCALE GENOMIC DNA]</scope>
    <source>
        <strain evidence="8 9">DSM 22867</strain>
    </source>
</reference>
<evidence type="ECO:0000256" key="4">
    <source>
        <dbReference type="ARBA" id="ARBA00023163"/>
    </source>
</evidence>
<dbReference type="Pfam" id="PF04542">
    <property type="entry name" value="Sigma70_r2"/>
    <property type="match status" value="1"/>
</dbReference>
<evidence type="ECO:0000259" key="6">
    <source>
        <dbReference type="Pfam" id="PF04542"/>
    </source>
</evidence>
<feature type="compositionally biased region" description="Polar residues" evidence="5">
    <location>
        <begin position="173"/>
        <end position="184"/>
    </location>
</feature>
<evidence type="ECO:0000256" key="1">
    <source>
        <dbReference type="ARBA" id="ARBA00010641"/>
    </source>
</evidence>
<evidence type="ECO:0000259" key="7">
    <source>
        <dbReference type="Pfam" id="PF08281"/>
    </source>
</evidence>
<evidence type="ECO:0000256" key="5">
    <source>
        <dbReference type="SAM" id="MobiDB-lite"/>
    </source>
</evidence>
<dbReference type="Gene3D" id="1.10.10.10">
    <property type="entry name" value="Winged helix-like DNA-binding domain superfamily/Winged helix DNA-binding domain"/>
    <property type="match status" value="1"/>
</dbReference>
<evidence type="ECO:0000256" key="2">
    <source>
        <dbReference type="ARBA" id="ARBA00023015"/>
    </source>
</evidence>
<dbReference type="RefSeq" id="WP_119600350.1">
    <property type="nucleotide sequence ID" value="NZ_QXQA01000008.1"/>
</dbReference>
<dbReference type="GO" id="GO:0006352">
    <property type="term" value="P:DNA-templated transcription initiation"/>
    <property type="evidence" value="ECO:0007669"/>
    <property type="project" value="InterPro"/>
</dbReference>
<gene>
    <name evidence="8" type="ORF">D3P08_14165</name>
</gene>
<dbReference type="InterPro" id="IPR036388">
    <property type="entry name" value="WH-like_DNA-bd_sf"/>
</dbReference>
<comment type="similarity">
    <text evidence="1">Belongs to the sigma-70 factor family. ECF subfamily.</text>
</comment>
<feature type="domain" description="RNA polymerase sigma factor 70 region 4 type 2" evidence="7">
    <location>
        <begin position="107"/>
        <end position="157"/>
    </location>
</feature>
<dbReference type="EMBL" id="QXQA01000008">
    <property type="protein sequence ID" value="RIX52118.1"/>
    <property type="molecule type" value="Genomic_DNA"/>
</dbReference>
<feature type="region of interest" description="Disordered" evidence="5">
    <location>
        <begin position="164"/>
        <end position="184"/>
    </location>
</feature>
<dbReference type="InterPro" id="IPR039425">
    <property type="entry name" value="RNA_pol_sigma-70-like"/>
</dbReference>
<dbReference type="OrthoDB" id="9794508at2"/>
<organism evidence="8 9">
    <name type="scientific">Paenibacillus nanensis</name>
    <dbReference type="NCBI Taxonomy" id="393251"/>
    <lineage>
        <taxon>Bacteria</taxon>
        <taxon>Bacillati</taxon>
        <taxon>Bacillota</taxon>
        <taxon>Bacilli</taxon>
        <taxon>Bacillales</taxon>
        <taxon>Paenibacillaceae</taxon>
        <taxon>Paenibacillus</taxon>
    </lineage>
</organism>
<dbReference type="Pfam" id="PF08281">
    <property type="entry name" value="Sigma70_r4_2"/>
    <property type="match status" value="1"/>
</dbReference>
<dbReference type="Proteomes" id="UP000266482">
    <property type="component" value="Unassembled WGS sequence"/>
</dbReference>
<feature type="domain" description="RNA polymerase sigma-70 region 2" evidence="6">
    <location>
        <begin position="16"/>
        <end position="82"/>
    </location>
</feature>
<evidence type="ECO:0000256" key="3">
    <source>
        <dbReference type="ARBA" id="ARBA00023082"/>
    </source>
</evidence>
<dbReference type="InterPro" id="IPR014284">
    <property type="entry name" value="RNA_pol_sigma-70_dom"/>
</dbReference>
<dbReference type="AlphaFoldDB" id="A0A3A1UUA5"/>
<dbReference type="Gene3D" id="1.10.1740.10">
    <property type="match status" value="1"/>
</dbReference>
<dbReference type="GO" id="GO:0003677">
    <property type="term" value="F:DNA binding"/>
    <property type="evidence" value="ECO:0007669"/>
    <property type="project" value="InterPro"/>
</dbReference>
<dbReference type="SUPFAM" id="SSF88659">
    <property type="entry name" value="Sigma3 and sigma4 domains of RNA polymerase sigma factors"/>
    <property type="match status" value="1"/>
</dbReference>
<sequence length="184" mass="21686">MDKRSLRRTDHEFTEMYERNIDTVYRLCYVLLKNTVDADDAVQSVFLKLYHYGGAFHDREHEKAWLIVTARNTCKDVLKSWWRSRRVDMDVLPEKTYWHNDENQGDVLEKLLRLPEKYKTVLYLYYMEGYSIREMSQILDRKESTLQTQLAKGRERLRMDIGGMYGDGKSSPGAIQSTGAPKST</sequence>
<dbReference type="InterPro" id="IPR013249">
    <property type="entry name" value="RNA_pol_sigma70_r4_t2"/>
</dbReference>
<dbReference type="GO" id="GO:0016987">
    <property type="term" value="F:sigma factor activity"/>
    <property type="evidence" value="ECO:0007669"/>
    <property type="project" value="UniProtKB-KW"/>
</dbReference>
<dbReference type="InterPro" id="IPR013325">
    <property type="entry name" value="RNA_pol_sigma_r2"/>
</dbReference>
<dbReference type="InterPro" id="IPR013324">
    <property type="entry name" value="RNA_pol_sigma_r3/r4-like"/>
</dbReference>
<name>A0A3A1UUA5_9BACL</name>
<keyword evidence="9" id="KW-1185">Reference proteome</keyword>
<keyword evidence="2" id="KW-0805">Transcription regulation</keyword>
<keyword evidence="3" id="KW-0731">Sigma factor</keyword>
<dbReference type="InterPro" id="IPR007627">
    <property type="entry name" value="RNA_pol_sigma70_r2"/>
</dbReference>
<dbReference type="PANTHER" id="PTHR43133">
    <property type="entry name" value="RNA POLYMERASE ECF-TYPE SIGMA FACTO"/>
    <property type="match status" value="1"/>
</dbReference>
<proteinExistence type="inferred from homology"/>
<keyword evidence="4" id="KW-0804">Transcription</keyword>
<comment type="caution">
    <text evidence="8">The sequence shown here is derived from an EMBL/GenBank/DDBJ whole genome shotgun (WGS) entry which is preliminary data.</text>
</comment>